<sequence>MNLVKSTLAVTSYLLLTGCVVVSYPSYAGSDLVAEKELTLPSASLKTLDVEAGAGELIIEGKDGISEITVNAKVYADDSDFEDYTLTLDTSGKTAKLVSEIDNSFSWGDGPNAYIDVRVTVPSELFLSVEDGSGSMHITSMKNGADITDGSGSLVIENVAGEVKVNDGSGSLTISSVTGNLDVNDGSGSLEISEVGGSLEVNDGSGSIEISNVGGDANIDDGSGSLTVRDVKGVVTIDDGSGGIDVRRAGGVNIIEAGSGGLTIKDVEGNFEIDS</sequence>
<reference evidence="1 2" key="1">
    <citation type="submission" date="2016-10" db="EMBL/GenBank/DDBJ databases">
        <authorList>
            <person name="de Groot N.N."/>
        </authorList>
    </citation>
    <scope>NUCLEOTIDE SEQUENCE [LARGE SCALE GENOMIC DNA]</scope>
    <source>
        <strain evidence="1 2">DSM 19706</strain>
    </source>
</reference>
<keyword evidence="2" id="KW-1185">Reference proteome</keyword>
<dbReference type="AlphaFoldDB" id="A0A1I0HYG4"/>
<organism evidence="1 2">
    <name type="scientific">Thalassotalea agarivorans</name>
    <name type="common">Thalassomonas agarivorans</name>
    <dbReference type="NCBI Taxonomy" id="349064"/>
    <lineage>
        <taxon>Bacteria</taxon>
        <taxon>Pseudomonadati</taxon>
        <taxon>Pseudomonadota</taxon>
        <taxon>Gammaproteobacteria</taxon>
        <taxon>Alteromonadales</taxon>
        <taxon>Colwelliaceae</taxon>
        <taxon>Thalassotalea</taxon>
    </lineage>
</organism>
<dbReference type="OrthoDB" id="6195678at2"/>
<evidence type="ECO:0000313" key="2">
    <source>
        <dbReference type="Proteomes" id="UP000199308"/>
    </source>
</evidence>
<accession>A0A1I0HYG4</accession>
<evidence type="ECO:0008006" key="3">
    <source>
        <dbReference type="Google" id="ProtNLM"/>
    </source>
</evidence>
<evidence type="ECO:0000313" key="1">
    <source>
        <dbReference type="EMBL" id="SET89135.1"/>
    </source>
</evidence>
<protein>
    <recommendedName>
        <fullName evidence="3">Adhesin</fullName>
    </recommendedName>
</protein>
<gene>
    <name evidence="1" type="ORF">SAMN05660429_02985</name>
</gene>
<dbReference type="Proteomes" id="UP000199308">
    <property type="component" value="Unassembled WGS sequence"/>
</dbReference>
<proteinExistence type="predicted"/>
<dbReference type="RefSeq" id="WP_093332267.1">
    <property type="nucleotide sequence ID" value="NZ_AP027363.1"/>
</dbReference>
<name>A0A1I0HYG4_THASX</name>
<dbReference type="PROSITE" id="PS51257">
    <property type="entry name" value="PROKAR_LIPOPROTEIN"/>
    <property type="match status" value="1"/>
</dbReference>
<dbReference type="STRING" id="349064.SAMN05660429_02985"/>
<dbReference type="EMBL" id="FOHK01000019">
    <property type="protein sequence ID" value="SET89135.1"/>
    <property type="molecule type" value="Genomic_DNA"/>
</dbReference>